<accession>A0A5J6PW71</accession>
<protein>
    <submittedName>
        <fullName evidence="1">Recombinase RecA</fullName>
    </submittedName>
</protein>
<sequence>MPFSETEIQSLLAQKGIGKTILQRLQQMGLDSVSTLACANIDDVLTQGSALTGSTCWKNSPQAKAAISNAIAWAQQQSVSPKPTYKTENKQT</sequence>
<dbReference type="Proteomes" id="UP000325713">
    <property type="component" value="Chromosome"/>
</dbReference>
<dbReference type="KEGG" id="nzl:D0T92_09915"/>
<name>A0A5J6PW71_9NEIS</name>
<evidence type="ECO:0000313" key="2">
    <source>
        <dbReference type="Proteomes" id="UP000325713"/>
    </source>
</evidence>
<dbReference type="AlphaFoldDB" id="A0A5J6PW71"/>
<dbReference type="RefSeq" id="WP_151052441.1">
    <property type="nucleotide sequence ID" value="NZ_CP031700.1"/>
</dbReference>
<dbReference type="EMBL" id="CP031700">
    <property type="protein sequence ID" value="QEY26815.1"/>
    <property type="molecule type" value="Genomic_DNA"/>
</dbReference>
<gene>
    <name evidence="1" type="ORF">D0T92_09915</name>
</gene>
<dbReference type="OrthoDB" id="4467269at2"/>
<keyword evidence="2" id="KW-1185">Reference proteome</keyword>
<organism evidence="1 2">
    <name type="scientific">Neisseria zalophi</name>
    <dbReference type="NCBI Taxonomy" id="640030"/>
    <lineage>
        <taxon>Bacteria</taxon>
        <taxon>Pseudomonadati</taxon>
        <taxon>Pseudomonadota</taxon>
        <taxon>Betaproteobacteria</taxon>
        <taxon>Neisseriales</taxon>
        <taxon>Neisseriaceae</taxon>
        <taxon>Neisseria</taxon>
    </lineage>
</organism>
<proteinExistence type="predicted"/>
<reference evidence="1 2" key="1">
    <citation type="submission" date="2018-08" db="EMBL/GenBank/DDBJ databases">
        <title>Neisseria zalophi ATCC BAA-2455 complete genome.</title>
        <authorList>
            <person name="Veseli I.A."/>
            <person name="Buttler R."/>
            <person name="Mascarenhas dos Santos A.C."/>
            <person name="Pombert J.-F."/>
        </authorList>
    </citation>
    <scope>NUCLEOTIDE SEQUENCE [LARGE SCALE GENOMIC DNA]</scope>
    <source>
        <strain evidence="1 2">ATCC BAA-2455</strain>
    </source>
</reference>
<evidence type="ECO:0000313" key="1">
    <source>
        <dbReference type="EMBL" id="QEY26815.1"/>
    </source>
</evidence>